<dbReference type="Proteomes" id="UP000807769">
    <property type="component" value="Unassembled WGS sequence"/>
</dbReference>
<accession>A0A9P7EKX3</accession>
<name>A0A9P7EKX3_9AGAM</name>
<comment type="caution">
    <text evidence="1">The sequence shown here is derived from an EMBL/GenBank/DDBJ whole genome shotgun (WGS) entry which is preliminary data.</text>
</comment>
<keyword evidence="2" id="KW-1185">Reference proteome</keyword>
<dbReference type="OrthoDB" id="2675069at2759"/>
<evidence type="ECO:0000313" key="2">
    <source>
        <dbReference type="Proteomes" id="UP000807769"/>
    </source>
</evidence>
<gene>
    <name evidence="1" type="ORF">BJ212DRAFT_1295685</name>
</gene>
<protein>
    <submittedName>
        <fullName evidence="1">Uncharacterized protein</fullName>
    </submittedName>
</protein>
<dbReference type="AlphaFoldDB" id="A0A9P7EKX3"/>
<dbReference type="RefSeq" id="XP_041198256.1">
    <property type="nucleotide sequence ID" value="XM_041332339.1"/>
</dbReference>
<organism evidence="1 2">
    <name type="scientific">Suillus subaureus</name>
    <dbReference type="NCBI Taxonomy" id="48587"/>
    <lineage>
        <taxon>Eukaryota</taxon>
        <taxon>Fungi</taxon>
        <taxon>Dikarya</taxon>
        <taxon>Basidiomycota</taxon>
        <taxon>Agaricomycotina</taxon>
        <taxon>Agaricomycetes</taxon>
        <taxon>Agaricomycetidae</taxon>
        <taxon>Boletales</taxon>
        <taxon>Suillineae</taxon>
        <taxon>Suillaceae</taxon>
        <taxon>Suillus</taxon>
    </lineage>
</organism>
<dbReference type="EMBL" id="JABBWG010000003">
    <property type="protein sequence ID" value="KAG1824539.1"/>
    <property type="molecule type" value="Genomic_DNA"/>
</dbReference>
<dbReference type="GeneID" id="64626356"/>
<proteinExistence type="predicted"/>
<evidence type="ECO:0000313" key="1">
    <source>
        <dbReference type="EMBL" id="KAG1824539.1"/>
    </source>
</evidence>
<reference evidence="1" key="1">
    <citation type="journal article" date="2020" name="New Phytol.">
        <title>Comparative genomics reveals dynamic genome evolution in host specialist ectomycorrhizal fungi.</title>
        <authorList>
            <person name="Lofgren L.A."/>
            <person name="Nguyen N.H."/>
            <person name="Vilgalys R."/>
            <person name="Ruytinx J."/>
            <person name="Liao H.L."/>
            <person name="Branco S."/>
            <person name="Kuo A."/>
            <person name="LaButti K."/>
            <person name="Lipzen A."/>
            <person name="Andreopoulos W."/>
            <person name="Pangilinan J."/>
            <person name="Riley R."/>
            <person name="Hundley H."/>
            <person name="Na H."/>
            <person name="Barry K."/>
            <person name="Grigoriev I.V."/>
            <person name="Stajich J.E."/>
            <person name="Kennedy P.G."/>
        </authorList>
    </citation>
    <scope>NUCLEOTIDE SEQUENCE</scope>
    <source>
        <strain evidence="1">MN1</strain>
    </source>
</reference>
<sequence length="275" mass="30328">MASGKCVLLPCTKDIKHSWLLMRLHTSVVLATAWEIEEAECFIMFLDAMHVNNKDQLKLMKDQLDSLRSLFSECDCTEVDDDRDYLQAVYEDEFEILKIVSSQAERVAKVLGLHVSKAFQSGVRGPRFPSSQPGVIDDEDNVNKALEHVWIILNTLASVLKHHAWLPHPRLLAFLLWPSTAYPNPGYSASSFNNYLNSFASASQANLGDLSSSNVGGCSNSLSGTRYSNLLSGVGYSSSLSGTRYSNPPSSAHYINSLSTASYSNSNNPSLNSYF</sequence>